<protein>
    <recommendedName>
        <fullName evidence="13">Cytochrome P450</fullName>
    </recommendedName>
</protein>
<evidence type="ECO:0000256" key="10">
    <source>
        <dbReference type="SAM" id="Phobius"/>
    </source>
</evidence>
<comment type="similarity">
    <text evidence="2 9">Belongs to the cytochrome P450 family.</text>
</comment>
<evidence type="ECO:0000313" key="11">
    <source>
        <dbReference type="EMBL" id="PFH59822.1"/>
    </source>
</evidence>
<dbReference type="Pfam" id="PF00067">
    <property type="entry name" value="p450"/>
    <property type="match status" value="1"/>
</dbReference>
<dbReference type="GO" id="GO:0016705">
    <property type="term" value="F:oxidoreductase activity, acting on paired donors, with incorporation or reduction of molecular oxygen"/>
    <property type="evidence" value="ECO:0007669"/>
    <property type="project" value="InterPro"/>
</dbReference>
<dbReference type="CDD" id="cd11041">
    <property type="entry name" value="CYP503A1-like"/>
    <property type="match status" value="1"/>
</dbReference>
<comment type="cofactor">
    <cofactor evidence="1 8">
        <name>heme</name>
        <dbReference type="ChEBI" id="CHEBI:30413"/>
    </cofactor>
</comment>
<evidence type="ECO:0000256" key="4">
    <source>
        <dbReference type="ARBA" id="ARBA00022723"/>
    </source>
</evidence>
<dbReference type="InterPro" id="IPR001128">
    <property type="entry name" value="Cyt_P450"/>
</dbReference>
<dbReference type="GO" id="GO:0004497">
    <property type="term" value="F:monooxygenase activity"/>
    <property type="evidence" value="ECO:0007669"/>
    <property type="project" value="UniProtKB-KW"/>
</dbReference>
<dbReference type="PROSITE" id="PS00086">
    <property type="entry name" value="CYTOCHROME_P450"/>
    <property type="match status" value="1"/>
</dbReference>
<keyword evidence="12" id="KW-1185">Reference proteome</keyword>
<dbReference type="GO" id="GO:0020037">
    <property type="term" value="F:heme binding"/>
    <property type="evidence" value="ECO:0007669"/>
    <property type="project" value="InterPro"/>
</dbReference>
<evidence type="ECO:0000313" key="12">
    <source>
        <dbReference type="Proteomes" id="UP000037136"/>
    </source>
</evidence>
<keyword evidence="10" id="KW-1133">Transmembrane helix</keyword>
<dbReference type="SUPFAM" id="SSF48264">
    <property type="entry name" value="Cytochrome P450"/>
    <property type="match status" value="1"/>
</dbReference>
<gene>
    <name evidence="11" type="ORF">XA68_11840</name>
</gene>
<proteinExistence type="inferred from homology"/>
<dbReference type="Gene3D" id="1.10.630.10">
    <property type="entry name" value="Cytochrome P450"/>
    <property type="match status" value="1"/>
</dbReference>
<dbReference type="Proteomes" id="UP000037136">
    <property type="component" value="Unassembled WGS sequence"/>
</dbReference>
<evidence type="ECO:0000256" key="2">
    <source>
        <dbReference type="ARBA" id="ARBA00010617"/>
    </source>
</evidence>
<dbReference type="InterPro" id="IPR002403">
    <property type="entry name" value="Cyt_P450_E_grp-IV"/>
</dbReference>
<evidence type="ECO:0000256" key="1">
    <source>
        <dbReference type="ARBA" id="ARBA00001971"/>
    </source>
</evidence>
<evidence type="ECO:0000256" key="3">
    <source>
        <dbReference type="ARBA" id="ARBA00022617"/>
    </source>
</evidence>
<evidence type="ECO:0008006" key="13">
    <source>
        <dbReference type="Google" id="ProtNLM"/>
    </source>
</evidence>
<sequence>MTALDYLADAFGWVRVAGLCVFFTLAAYIADFVTLPRCPKQIPAFGFGRGLVAHIKNSFAHLTCHRAWVRNGYAEYGRKGLPFALPAFISQPVDVVLPRSLTAWLMEQPESVVSAKLAHNSVLFSDYNFLSPRLIREDIAPRVASRFLPRYLAALIPAVDEEVQHAADGALRRVSEHEWTSVNLWQLWLDIVPPVTNRILVGEGLCRDEAFIAAMVGFTDAVNRNCLLLKMFPRALQPVVGRLLTVPNWLYWRSAHKKLAPVIQRRLVDMERQAAGDARYQAWQPPEDFITWMIRLAKQERKAWLLKPAELSTCLLPLEFASIHTTVLTGHSWMLDLLSMPSEAAILDVLADEIDGQAPAAGLPWTKATLQSLVRVDSSIRESQRISNFSDTLLERVVVAPSGLRHPDFDWTLPRGIHLTVNLDGTHHDELLYEDPLVYHPLRYAHMRERGGDGDGAKPQTLGMVSTSDRHLAFGHGRHACPGRFFVAHELKLIIAHLVRNYDFQPISQRPSSRWIGAIVVPPLGACIQVRRKRPRAKDLVSPMSKM</sequence>
<feature type="binding site" description="axial binding residue" evidence="8">
    <location>
        <position position="481"/>
    </location>
    <ligand>
        <name>heme</name>
        <dbReference type="ChEBI" id="CHEBI:30413"/>
    </ligand>
    <ligandPart>
        <name>Fe</name>
        <dbReference type="ChEBI" id="CHEBI:18248"/>
    </ligandPart>
</feature>
<dbReference type="PANTHER" id="PTHR46206">
    <property type="entry name" value="CYTOCHROME P450"/>
    <property type="match status" value="1"/>
</dbReference>
<evidence type="ECO:0000256" key="7">
    <source>
        <dbReference type="ARBA" id="ARBA00023033"/>
    </source>
</evidence>
<accession>A0A2A9PFY2</accession>
<dbReference type="AlphaFoldDB" id="A0A2A9PFY2"/>
<evidence type="ECO:0000256" key="9">
    <source>
        <dbReference type="RuleBase" id="RU000461"/>
    </source>
</evidence>
<keyword evidence="7 9" id="KW-0503">Monooxygenase</keyword>
<organism evidence="11 12">
    <name type="scientific">Ophiocordyceps unilateralis</name>
    <name type="common">Zombie-ant fungus</name>
    <name type="synonym">Torrubia unilateralis</name>
    <dbReference type="NCBI Taxonomy" id="268505"/>
    <lineage>
        <taxon>Eukaryota</taxon>
        <taxon>Fungi</taxon>
        <taxon>Dikarya</taxon>
        <taxon>Ascomycota</taxon>
        <taxon>Pezizomycotina</taxon>
        <taxon>Sordariomycetes</taxon>
        <taxon>Hypocreomycetidae</taxon>
        <taxon>Hypocreales</taxon>
        <taxon>Ophiocordycipitaceae</taxon>
        <taxon>Ophiocordyceps</taxon>
    </lineage>
</organism>
<dbReference type="GO" id="GO:0005506">
    <property type="term" value="F:iron ion binding"/>
    <property type="evidence" value="ECO:0007669"/>
    <property type="project" value="InterPro"/>
</dbReference>
<evidence type="ECO:0000256" key="8">
    <source>
        <dbReference type="PIRSR" id="PIRSR602403-1"/>
    </source>
</evidence>
<feature type="transmembrane region" description="Helical" evidence="10">
    <location>
        <begin position="12"/>
        <end position="30"/>
    </location>
</feature>
<keyword evidence="4 8" id="KW-0479">Metal-binding</keyword>
<evidence type="ECO:0000256" key="6">
    <source>
        <dbReference type="ARBA" id="ARBA00023004"/>
    </source>
</evidence>
<reference evidence="11 12" key="1">
    <citation type="journal article" date="2015" name="BMC Genomics">
        <title>Gene expression during zombie ant biting behavior reflects the complexity underlying fungal parasitic behavioral manipulation.</title>
        <authorList>
            <person name="de Bekker C."/>
            <person name="Ohm R.A."/>
            <person name="Loreto R.G."/>
            <person name="Sebastian A."/>
            <person name="Albert I."/>
            <person name="Merrow M."/>
            <person name="Brachmann A."/>
            <person name="Hughes D.P."/>
        </authorList>
    </citation>
    <scope>NUCLEOTIDE SEQUENCE [LARGE SCALE GENOMIC DNA]</scope>
    <source>
        <strain evidence="11 12">SC16a</strain>
    </source>
</reference>
<evidence type="ECO:0000256" key="5">
    <source>
        <dbReference type="ARBA" id="ARBA00023002"/>
    </source>
</evidence>
<dbReference type="InterPro" id="IPR017972">
    <property type="entry name" value="Cyt_P450_CS"/>
</dbReference>
<keyword evidence="10" id="KW-0472">Membrane</keyword>
<keyword evidence="6 8" id="KW-0408">Iron</keyword>
<keyword evidence="5 9" id="KW-0560">Oxidoreductase</keyword>
<dbReference type="PANTHER" id="PTHR46206:SF1">
    <property type="entry name" value="P450, PUTATIVE (EUROFUNG)-RELATED"/>
    <property type="match status" value="1"/>
</dbReference>
<dbReference type="InterPro" id="IPR036396">
    <property type="entry name" value="Cyt_P450_sf"/>
</dbReference>
<reference evidence="11 12" key="2">
    <citation type="journal article" date="2017" name="Sci. Rep.">
        <title>Ant-infecting Ophiocordyceps genomes reveal a high diversity of potential behavioral manipulation genes and a possible major role for enterotoxins.</title>
        <authorList>
            <person name="de Bekker C."/>
            <person name="Ohm R.A."/>
            <person name="Evans H.C."/>
            <person name="Brachmann A."/>
            <person name="Hughes D.P."/>
        </authorList>
    </citation>
    <scope>NUCLEOTIDE SEQUENCE [LARGE SCALE GENOMIC DNA]</scope>
    <source>
        <strain evidence="11 12">SC16a</strain>
    </source>
</reference>
<dbReference type="STRING" id="268505.A0A2A9PFY2"/>
<keyword evidence="3 8" id="KW-0349">Heme</keyword>
<dbReference type="OrthoDB" id="1844152at2759"/>
<dbReference type="PRINTS" id="PR00465">
    <property type="entry name" value="EP450IV"/>
</dbReference>
<dbReference type="EMBL" id="LAZP02000170">
    <property type="protein sequence ID" value="PFH59822.1"/>
    <property type="molecule type" value="Genomic_DNA"/>
</dbReference>
<name>A0A2A9PFY2_OPHUN</name>
<keyword evidence="10" id="KW-0812">Transmembrane</keyword>
<comment type="caution">
    <text evidence="11">The sequence shown here is derived from an EMBL/GenBank/DDBJ whole genome shotgun (WGS) entry which is preliminary data.</text>
</comment>